<keyword evidence="2" id="KW-0472">Membrane</keyword>
<keyword evidence="2" id="KW-1133">Transmembrane helix</keyword>
<evidence type="ECO:0000313" key="3">
    <source>
        <dbReference type="EMBL" id="TRM66048.1"/>
    </source>
</evidence>
<reference evidence="3 4" key="1">
    <citation type="journal article" date="2019" name="New Phytol.">
        <title>Comparative genomics reveals unique wood-decay strategies and fruiting body development in the Schizophyllaceae.</title>
        <authorList>
            <person name="Almasi E."/>
            <person name="Sahu N."/>
            <person name="Krizsan K."/>
            <person name="Balint B."/>
            <person name="Kovacs G.M."/>
            <person name="Kiss B."/>
            <person name="Cseklye J."/>
            <person name="Drula E."/>
            <person name="Henrissat B."/>
            <person name="Nagy I."/>
            <person name="Chovatia M."/>
            <person name="Adam C."/>
            <person name="LaButti K."/>
            <person name="Lipzen A."/>
            <person name="Riley R."/>
            <person name="Grigoriev I.V."/>
            <person name="Nagy L.G."/>
        </authorList>
    </citation>
    <scope>NUCLEOTIDE SEQUENCE [LARGE SCALE GENOMIC DNA]</scope>
    <source>
        <strain evidence="3 4">NL-1724</strain>
    </source>
</reference>
<gene>
    <name evidence="3" type="ORF">BD626DRAFT_566683</name>
</gene>
<proteinExistence type="predicted"/>
<dbReference type="Proteomes" id="UP000320762">
    <property type="component" value="Unassembled WGS sequence"/>
</dbReference>
<keyword evidence="4" id="KW-1185">Reference proteome</keyword>
<comment type="caution">
    <text evidence="3">The sequence shown here is derived from an EMBL/GenBank/DDBJ whole genome shotgun (WGS) entry which is preliminary data.</text>
</comment>
<dbReference type="AlphaFoldDB" id="A0A550CMN5"/>
<feature type="region of interest" description="Disordered" evidence="1">
    <location>
        <begin position="536"/>
        <end position="569"/>
    </location>
</feature>
<keyword evidence="2" id="KW-0812">Transmembrane</keyword>
<feature type="transmembrane region" description="Helical" evidence="2">
    <location>
        <begin position="263"/>
        <end position="283"/>
    </location>
</feature>
<dbReference type="OrthoDB" id="3018795at2759"/>
<dbReference type="EMBL" id="VDMD01000004">
    <property type="protein sequence ID" value="TRM66048.1"/>
    <property type="molecule type" value="Genomic_DNA"/>
</dbReference>
<evidence type="ECO:0000256" key="1">
    <source>
        <dbReference type="SAM" id="MobiDB-lite"/>
    </source>
</evidence>
<feature type="region of interest" description="Disordered" evidence="1">
    <location>
        <begin position="436"/>
        <end position="455"/>
    </location>
</feature>
<sequence length="899" mass="99860">MAPTGIISGDDFQEILSDALTSFSPLATLVGAESARAFAHEVTNKKQTVFATLAPIGALGMMATVCKGSDLPGVKDLLGAGDTDLLDAAADVGCYVLFGLVPRMSKRGGMHCKDRQVNRGIATCAILTLEWNLGDKAIDFEDHRTFLRDFNAATVSGRVEWACDDSADMVSKLKDVRDRIFSSLGEGYSLFEADKHMALYEALENVHGGRGYVELHWPSPSMPLETRPYILYVFITSFLLVFFIITIFSASPLLEWQSPQASALLLGGQLVLGIGQTMTHVIIKRLRLSKKMTIPAKGVVPQWQLVDNTWFTSMLARRSLAPSTSGGRVHLGQHYNFSRTYLPRWQALLNLALLVIGFVAFYIGAKSSDVKTVVIFIGLYVLAHGSKGYIVHLANACYLTPLNNFGWQAVVNVPDDGASRRSWWRFWGKAKSTDETKSAEDVREDADGNRTNGEAKDQPEIVIDNMLELTPVLERMNDNVRTVEEEVSRPASLLSRHQPIWDMPKDAINPMLIPLPASRDTTPIHSTTASLVSSMRSRQSSRLVRPRNLSIPRDPSRTSLHSPPSDRVYGATLRVNNPSRTRLSAIASSRSVSSKSSVVTSLPVVADEDAIDKEVYPDRIPLPISRPASLIVPSDTKSVASPVLPQPVLPLSYEVEYRLYAKVAVRNVEAIGMFYFSREMEWAMAAHIIYNVVHRYLGDMGWQHPEAKEPTCEVDFQFERVFEDRPPKLVRAILLVLVDAVRFEDLFWYTGQEICAILMDCFSDAAHIPSEHHRSTDTRVICEWVYIMTRFLLMSQGMYGSKSLMRSIDLVKTKRPYDDSVIMNPYLWDASERAAADLRISFNPEFIQLPPGTIAGDHAIGIMTNNDDATVSQVSAGSDDVHSHSPMTPSVIVSQEFAR</sequence>
<accession>A0A550CMN5</accession>
<feature type="transmembrane region" description="Helical" evidence="2">
    <location>
        <begin position="347"/>
        <end position="365"/>
    </location>
</feature>
<feature type="transmembrane region" description="Helical" evidence="2">
    <location>
        <begin position="229"/>
        <end position="251"/>
    </location>
</feature>
<evidence type="ECO:0000313" key="4">
    <source>
        <dbReference type="Proteomes" id="UP000320762"/>
    </source>
</evidence>
<name>A0A550CMN5_9AGAR</name>
<organism evidence="3 4">
    <name type="scientific">Schizophyllum amplum</name>
    <dbReference type="NCBI Taxonomy" id="97359"/>
    <lineage>
        <taxon>Eukaryota</taxon>
        <taxon>Fungi</taxon>
        <taxon>Dikarya</taxon>
        <taxon>Basidiomycota</taxon>
        <taxon>Agaricomycotina</taxon>
        <taxon>Agaricomycetes</taxon>
        <taxon>Agaricomycetidae</taxon>
        <taxon>Agaricales</taxon>
        <taxon>Schizophyllaceae</taxon>
        <taxon>Schizophyllum</taxon>
    </lineage>
</organism>
<protein>
    <submittedName>
        <fullName evidence="3">Uncharacterized protein</fullName>
    </submittedName>
</protein>
<evidence type="ECO:0000256" key="2">
    <source>
        <dbReference type="SAM" id="Phobius"/>
    </source>
</evidence>